<dbReference type="SUPFAM" id="SSF52540">
    <property type="entry name" value="P-loop containing nucleoside triphosphate hydrolases"/>
    <property type="match status" value="1"/>
</dbReference>
<evidence type="ECO:0000313" key="4">
    <source>
        <dbReference type="Proteomes" id="UP000244060"/>
    </source>
</evidence>
<accession>A0A2T5JH99</accession>
<sequence length="167" mass="18510">MLPDLADHLDRMLTRLKLTAIRDQLDSLLDEAGRRELTIREALTMLCEREIARKDQRRIEMSFGLARFPFHRDLAGFDFAAQPSIDRGQIRDLATGRFIANGEAVLLLGPPGVGKTQVSIASRVRCHGEVAEAYGFAEVIADRTRFPARREPGEGVAANQAGSGRRP</sequence>
<dbReference type="InterPro" id="IPR027417">
    <property type="entry name" value="P-loop_NTPase"/>
</dbReference>
<dbReference type="EMBL" id="QAOT01000076">
    <property type="protein sequence ID" value="PTR05132.1"/>
    <property type="molecule type" value="Genomic_DNA"/>
</dbReference>
<dbReference type="RefSeq" id="WP_108222815.1">
    <property type="nucleotide sequence ID" value="NZ_CP090022.1"/>
</dbReference>
<dbReference type="InterPro" id="IPR002611">
    <property type="entry name" value="IstB_ATP-bd"/>
</dbReference>
<evidence type="ECO:0000256" key="1">
    <source>
        <dbReference type="SAM" id="MobiDB-lite"/>
    </source>
</evidence>
<organism evidence="3 4">
    <name type="scientific">Cereibacter azotoformans</name>
    <dbReference type="NCBI Taxonomy" id="43057"/>
    <lineage>
        <taxon>Bacteria</taxon>
        <taxon>Pseudomonadati</taxon>
        <taxon>Pseudomonadota</taxon>
        <taxon>Alphaproteobacteria</taxon>
        <taxon>Rhodobacterales</taxon>
        <taxon>Paracoccaceae</taxon>
        <taxon>Cereibacter</taxon>
    </lineage>
</organism>
<name>A0A2T5JH99_9RHOB</name>
<feature type="domain" description="IstB-like ATP-binding" evidence="2">
    <location>
        <begin position="13"/>
        <end position="122"/>
    </location>
</feature>
<evidence type="ECO:0000313" key="3">
    <source>
        <dbReference type="EMBL" id="PTR05132.1"/>
    </source>
</evidence>
<proteinExistence type="predicted"/>
<keyword evidence="4" id="KW-1185">Reference proteome</keyword>
<reference evidence="3 4" key="1">
    <citation type="submission" date="2018-04" db="EMBL/GenBank/DDBJ databases">
        <title>Genomic Encyclopedia of Type Strains, Phase III (KMG-III): the genomes of soil and plant-associated and newly described type strains.</title>
        <authorList>
            <person name="Whitman W."/>
        </authorList>
    </citation>
    <scope>NUCLEOTIDE SEQUENCE [LARGE SCALE GENOMIC DNA]</scope>
    <source>
        <strain evidence="3 4">KA25</strain>
    </source>
</reference>
<dbReference type="Proteomes" id="UP000244060">
    <property type="component" value="Unassembled WGS sequence"/>
</dbReference>
<dbReference type="OrthoDB" id="8150723at2"/>
<dbReference type="Pfam" id="PF01695">
    <property type="entry name" value="IstB_IS21"/>
    <property type="match status" value="1"/>
</dbReference>
<evidence type="ECO:0000259" key="2">
    <source>
        <dbReference type="Pfam" id="PF01695"/>
    </source>
</evidence>
<comment type="caution">
    <text evidence="3">The sequence shown here is derived from an EMBL/GenBank/DDBJ whole genome shotgun (WGS) entry which is preliminary data.</text>
</comment>
<dbReference type="GO" id="GO:0005524">
    <property type="term" value="F:ATP binding"/>
    <property type="evidence" value="ECO:0007669"/>
    <property type="project" value="InterPro"/>
</dbReference>
<feature type="region of interest" description="Disordered" evidence="1">
    <location>
        <begin position="148"/>
        <end position="167"/>
    </location>
</feature>
<dbReference type="Gene3D" id="3.40.50.300">
    <property type="entry name" value="P-loop containing nucleotide triphosphate hydrolases"/>
    <property type="match status" value="1"/>
</dbReference>
<protein>
    <submittedName>
        <fullName evidence="3">IstB-like ATP binding protein</fullName>
    </submittedName>
</protein>
<gene>
    <name evidence="3" type="ORF">C8J28_1762</name>
</gene>
<dbReference type="AlphaFoldDB" id="A0A2T5JH99"/>